<dbReference type="InterPro" id="IPR018731">
    <property type="entry name" value="Atg13_N"/>
</dbReference>
<evidence type="ECO:0000313" key="7">
    <source>
        <dbReference type="Proteomes" id="UP000383932"/>
    </source>
</evidence>
<dbReference type="GO" id="GO:0005829">
    <property type="term" value="C:cytosol"/>
    <property type="evidence" value="ECO:0007669"/>
    <property type="project" value="TreeGrafter"/>
</dbReference>
<feature type="region of interest" description="Disordered" evidence="4">
    <location>
        <begin position="616"/>
        <end position="636"/>
    </location>
</feature>
<protein>
    <recommendedName>
        <fullName evidence="3">Autophagy-related protein 13</fullName>
    </recommendedName>
</protein>
<feature type="compositionally biased region" description="Low complexity" evidence="4">
    <location>
        <begin position="731"/>
        <end position="743"/>
    </location>
</feature>
<feature type="compositionally biased region" description="Gly residues" evidence="4">
    <location>
        <begin position="489"/>
        <end position="500"/>
    </location>
</feature>
<evidence type="ECO:0000259" key="5">
    <source>
        <dbReference type="Pfam" id="PF10033"/>
    </source>
</evidence>
<feature type="compositionally biased region" description="Basic and acidic residues" evidence="4">
    <location>
        <begin position="900"/>
        <end position="915"/>
    </location>
</feature>
<evidence type="ECO:0000256" key="4">
    <source>
        <dbReference type="SAM" id="MobiDB-lite"/>
    </source>
</evidence>
<feature type="compositionally biased region" description="Basic and acidic residues" evidence="4">
    <location>
        <begin position="688"/>
        <end position="711"/>
    </location>
</feature>
<dbReference type="InterPro" id="IPR040182">
    <property type="entry name" value="ATG13"/>
</dbReference>
<evidence type="ECO:0000256" key="2">
    <source>
        <dbReference type="ARBA" id="ARBA00023006"/>
    </source>
</evidence>
<evidence type="ECO:0000256" key="1">
    <source>
        <dbReference type="ARBA" id="ARBA00005246"/>
    </source>
</evidence>
<feature type="compositionally biased region" description="Polar residues" evidence="4">
    <location>
        <begin position="284"/>
        <end position="297"/>
    </location>
</feature>
<dbReference type="GO" id="GO:0000423">
    <property type="term" value="P:mitophagy"/>
    <property type="evidence" value="ECO:0007669"/>
    <property type="project" value="TreeGrafter"/>
</dbReference>
<keyword evidence="7" id="KW-1185">Reference proteome</keyword>
<dbReference type="PANTHER" id="PTHR13430:SF4">
    <property type="entry name" value="AUTOPHAGY-RELATED PROTEIN 13"/>
    <property type="match status" value="1"/>
</dbReference>
<name>A0A5N5QF91_9AGAM</name>
<comment type="similarity">
    <text evidence="1 3">Belongs to the ATG13 family. Fungi subfamily.</text>
</comment>
<dbReference type="EMBL" id="SSOP01000171">
    <property type="protein sequence ID" value="KAB5590420.1"/>
    <property type="molecule type" value="Genomic_DNA"/>
</dbReference>
<dbReference type="OrthoDB" id="70161at2759"/>
<sequence>MSSKGEQIIARLFVKVALLISDARENQSARAGTGGRADKWLEVMDDGRFGGVTQELKELGTGPKSTLEMRVRSVLVLGPPSPAQALVLVSDSKRTRIDIPPDARAILLEEWSLSLDRTTKLDQTQGDDPYPGVYKQAIALIRSLYALLRYVPAWQLHRKLGPGSGIKVVVVATLVGKEEDADDEDVLGLTHQLVPDEPDPITFAFPPIVTPLGAISLRTRYRPNVRFRLDPLESLWSSAFANPTSPGGAPSGATPVGRGSVSPASPSPPAPKLDLDSPAFTPTLLATRQRASLSGSGSPLRPASRMGTSPGTAASPVRPRTISQLSAGGETAPRSPPQATDLFGGASGLTRTRRESLLTRGSVSGSVTPLGLGVTAPPSPRRTSNTINPFKGATLASSPRALGMANSPLGSGSPRTTPGLGLGTSPRTGIGLVTGPGAGTSPLSGTGAGSDGRRSLESGENGGLNTQPQPIKRYSSSFGHRPGRSEGSLGSGGIPGGAPGSVGTTSAGTGGGGVVGSLGAGSTGTGGSGGLGAAGTGPQSRLSTIGSQSYLSHMADDDDIGRFLEEIDTRPQLGLAGNSPLGIDTNTATEQFPLSSPQDPFQPPDRFPLQTERFPSVSPQAERFPPSSLPARYSGLPQLSPLARTYDQSPLRPFELRASPRQEVESPRGLPLPLDSVPPSPAEGPWATRERGRFGSRATSRERAGERKISLDNRYGVRGPSTSRERQPMSALAPLPERPLGLGLEERTRTMSLGPSTRESHGALLSADRTSPFMHERARTTSLTPSHERERTISFASRNRKLLTSRDEVEAAVQLMKASFQASYAPAGASSREAAQGLASPALRDPNLRVGSSPKEREVTEGSSVSVPRARRMGSEEVVGRLELSGSSGLGMGAKGSVRPGRDTDGWKEGGEWDQRMSGWR</sequence>
<feature type="region of interest" description="Disordered" evidence="4">
    <location>
        <begin position="835"/>
        <end position="921"/>
    </location>
</feature>
<dbReference type="GO" id="GO:0034727">
    <property type="term" value="P:piecemeal microautophagy of the nucleus"/>
    <property type="evidence" value="ECO:0007669"/>
    <property type="project" value="TreeGrafter"/>
</dbReference>
<reference evidence="6 7" key="1">
    <citation type="journal article" date="2019" name="Fungal Biol. Biotechnol.">
        <title>Draft genome sequence of fastidious pathogen Ceratobasidium theobromae, which causes vascular-streak dieback in Theobroma cacao.</title>
        <authorList>
            <person name="Ali S.S."/>
            <person name="Asman A."/>
            <person name="Shao J."/>
            <person name="Firmansyah A.P."/>
            <person name="Susilo A.W."/>
            <person name="Rosmana A."/>
            <person name="McMahon P."/>
            <person name="Junaid M."/>
            <person name="Guest D."/>
            <person name="Kheng T.Y."/>
            <person name="Meinhardt L.W."/>
            <person name="Bailey B.A."/>
        </authorList>
    </citation>
    <scope>NUCLEOTIDE SEQUENCE [LARGE SCALE GENOMIC DNA]</scope>
    <source>
        <strain evidence="6 7">CT2</strain>
    </source>
</reference>
<feature type="compositionally biased region" description="Low complexity" evidence="4">
    <location>
        <begin position="255"/>
        <end position="264"/>
    </location>
</feature>
<dbReference type="PANTHER" id="PTHR13430">
    <property type="match status" value="1"/>
</dbReference>
<gene>
    <name evidence="6" type="ORF">CTheo_6137</name>
</gene>
<keyword evidence="2 3" id="KW-0072">Autophagy</keyword>
<feature type="compositionally biased region" description="Polar residues" evidence="4">
    <location>
        <begin position="463"/>
        <end position="478"/>
    </location>
</feature>
<feature type="compositionally biased region" description="Gly residues" evidence="4">
    <location>
        <begin position="508"/>
        <end position="521"/>
    </location>
</feature>
<dbReference type="Pfam" id="PF10033">
    <property type="entry name" value="ATG13"/>
    <property type="match status" value="1"/>
</dbReference>
<evidence type="ECO:0000256" key="3">
    <source>
        <dbReference type="RuleBase" id="RU361214"/>
    </source>
</evidence>
<feature type="region of interest" description="Disordered" evidence="4">
    <location>
        <begin position="243"/>
        <end position="521"/>
    </location>
</feature>
<organism evidence="6 7">
    <name type="scientific">Ceratobasidium theobromae</name>
    <dbReference type="NCBI Taxonomy" id="1582974"/>
    <lineage>
        <taxon>Eukaryota</taxon>
        <taxon>Fungi</taxon>
        <taxon>Dikarya</taxon>
        <taxon>Basidiomycota</taxon>
        <taxon>Agaricomycotina</taxon>
        <taxon>Agaricomycetes</taxon>
        <taxon>Cantharellales</taxon>
        <taxon>Ceratobasidiaceae</taxon>
        <taxon>Ceratobasidium</taxon>
    </lineage>
</organism>
<comment type="caution">
    <text evidence="6">The sequence shown here is derived from an EMBL/GenBank/DDBJ whole genome shotgun (WGS) entry which is preliminary data.</text>
</comment>
<dbReference type="GO" id="GO:1990316">
    <property type="term" value="C:Atg1/ULK1 kinase complex"/>
    <property type="evidence" value="ECO:0007669"/>
    <property type="project" value="InterPro"/>
</dbReference>
<dbReference type="Proteomes" id="UP000383932">
    <property type="component" value="Unassembled WGS sequence"/>
</dbReference>
<evidence type="ECO:0000313" key="6">
    <source>
        <dbReference type="EMBL" id="KAB5590420.1"/>
    </source>
</evidence>
<dbReference type="AlphaFoldDB" id="A0A5N5QF91"/>
<feature type="domain" description="Autophagy-related protein 13 N-terminal" evidence="5">
    <location>
        <begin position="9"/>
        <end position="227"/>
    </location>
</feature>
<dbReference type="InterPro" id="IPR036570">
    <property type="entry name" value="HORMA_dom_sf"/>
</dbReference>
<dbReference type="GO" id="GO:0000407">
    <property type="term" value="C:phagophore assembly site"/>
    <property type="evidence" value="ECO:0007669"/>
    <property type="project" value="TreeGrafter"/>
</dbReference>
<accession>A0A5N5QF91</accession>
<proteinExistence type="inferred from homology"/>
<dbReference type="Gene3D" id="3.30.900.10">
    <property type="entry name" value="HORMA domain"/>
    <property type="match status" value="1"/>
</dbReference>
<dbReference type="GO" id="GO:0034497">
    <property type="term" value="P:protein localization to phagophore assembly site"/>
    <property type="evidence" value="ECO:0007669"/>
    <property type="project" value="TreeGrafter"/>
</dbReference>
<feature type="region of interest" description="Disordered" evidence="4">
    <location>
        <begin position="658"/>
        <end position="791"/>
    </location>
</feature>